<comment type="caution">
    <text evidence="2">The sequence shown here is derived from an EMBL/GenBank/DDBJ whole genome shotgun (WGS) entry which is preliminary data.</text>
</comment>
<keyword evidence="1" id="KW-0732">Signal</keyword>
<dbReference type="AlphaFoldDB" id="A0AAW1JN27"/>
<dbReference type="EMBL" id="JBDFQZ010000007">
    <property type="protein sequence ID" value="KAK9705258.1"/>
    <property type="molecule type" value="Genomic_DNA"/>
</dbReference>
<organism evidence="2 3">
    <name type="scientific">Saponaria officinalis</name>
    <name type="common">Common soapwort</name>
    <name type="synonym">Lychnis saponaria</name>
    <dbReference type="NCBI Taxonomy" id="3572"/>
    <lineage>
        <taxon>Eukaryota</taxon>
        <taxon>Viridiplantae</taxon>
        <taxon>Streptophyta</taxon>
        <taxon>Embryophyta</taxon>
        <taxon>Tracheophyta</taxon>
        <taxon>Spermatophyta</taxon>
        <taxon>Magnoliopsida</taxon>
        <taxon>eudicotyledons</taxon>
        <taxon>Gunneridae</taxon>
        <taxon>Pentapetalae</taxon>
        <taxon>Caryophyllales</taxon>
        <taxon>Caryophyllaceae</taxon>
        <taxon>Caryophylleae</taxon>
        <taxon>Saponaria</taxon>
    </lineage>
</organism>
<proteinExistence type="predicted"/>
<accession>A0AAW1JN27</accession>
<feature type="signal peptide" evidence="1">
    <location>
        <begin position="1"/>
        <end position="25"/>
    </location>
</feature>
<evidence type="ECO:0000313" key="2">
    <source>
        <dbReference type="EMBL" id="KAK9705258.1"/>
    </source>
</evidence>
<keyword evidence="3" id="KW-1185">Reference proteome</keyword>
<evidence type="ECO:0000256" key="1">
    <source>
        <dbReference type="SAM" id="SignalP"/>
    </source>
</evidence>
<dbReference type="Proteomes" id="UP001443914">
    <property type="component" value="Unassembled WGS sequence"/>
</dbReference>
<evidence type="ECO:0000313" key="3">
    <source>
        <dbReference type="Proteomes" id="UP001443914"/>
    </source>
</evidence>
<reference evidence="2" key="1">
    <citation type="submission" date="2024-03" db="EMBL/GenBank/DDBJ databases">
        <title>WGS assembly of Saponaria officinalis var. Norfolk2.</title>
        <authorList>
            <person name="Jenkins J."/>
            <person name="Shu S."/>
            <person name="Grimwood J."/>
            <person name="Barry K."/>
            <person name="Goodstein D."/>
            <person name="Schmutz J."/>
            <person name="Leebens-Mack J."/>
            <person name="Osbourn A."/>
        </authorList>
    </citation>
    <scope>NUCLEOTIDE SEQUENCE [LARGE SCALE GENOMIC DNA]</scope>
    <source>
        <strain evidence="2">JIC</strain>
    </source>
</reference>
<feature type="chain" id="PRO_5043530875" evidence="1">
    <location>
        <begin position="26"/>
        <end position="64"/>
    </location>
</feature>
<sequence length="64" mass="6916">MLACNFESITFLNHALIMALHCVHATCSTLSFPSPFSGSVTFSSRKANLFFESSTTHTTSAQVS</sequence>
<protein>
    <submittedName>
        <fullName evidence="2">Uncharacterized protein</fullName>
    </submittedName>
</protein>
<name>A0AAW1JN27_SAPOF</name>
<gene>
    <name evidence="2" type="ORF">RND81_07G043300</name>
</gene>